<keyword evidence="2" id="KW-1185">Reference proteome</keyword>
<reference evidence="2" key="1">
    <citation type="submission" date="2017-03" db="EMBL/GenBank/DDBJ databases">
        <authorList>
            <person name="Safronova V.I."/>
            <person name="Sazanova A.L."/>
            <person name="Chirak E.R."/>
        </authorList>
    </citation>
    <scope>NUCLEOTIDE SEQUENCE [LARGE SCALE GENOMIC DNA]</scope>
    <source>
        <strain evidence="2">Ach-343</strain>
    </source>
</reference>
<evidence type="ECO:0000313" key="2">
    <source>
        <dbReference type="Proteomes" id="UP000248616"/>
    </source>
</evidence>
<dbReference type="EMBL" id="MZXV01000032">
    <property type="protein sequence ID" value="PZV37220.1"/>
    <property type="molecule type" value="Genomic_DNA"/>
</dbReference>
<name>A0A2W7C278_9HYPH</name>
<organism evidence="1 2">
    <name type="scientific">Mesorhizobium kowhaii</name>
    <dbReference type="NCBI Taxonomy" id="1300272"/>
    <lineage>
        <taxon>Bacteria</taxon>
        <taxon>Pseudomonadati</taxon>
        <taxon>Pseudomonadota</taxon>
        <taxon>Alphaproteobacteria</taxon>
        <taxon>Hyphomicrobiales</taxon>
        <taxon>Phyllobacteriaceae</taxon>
        <taxon>Mesorhizobium</taxon>
    </lineage>
</organism>
<protein>
    <submittedName>
        <fullName evidence="1">Uncharacterized protein</fullName>
    </submittedName>
</protein>
<comment type="caution">
    <text evidence="1">The sequence shown here is derived from an EMBL/GenBank/DDBJ whole genome shotgun (WGS) entry which is preliminary data.</text>
</comment>
<sequence>MFTVKDVLAFYRADDMMAGIVDEHHITVGLYARQLRSAPIVFKPADRGKMRKAKLSEIEKRAAA</sequence>
<accession>A0A2W7C278</accession>
<dbReference type="Proteomes" id="UP000248616">
    <property type="component" value="Unassembled WGS sequence"/>
</dbReference>
<gene>
    <name evidence="1" type="ORF">B5V02_12830</name>
</gene>
<dbReference type="AlphaFoldDB" id="A0A2W7C278"/>
<proteinExistence type="predicted"/>
<evidence type="ECO:0000313" key="1">
    <source>
        <dbReference type="EMBL" id="PZV37220.1"/>
    </source>
</evidence>